<proteinExistence type="predicted"/>
<dbReference type="EMBL" id="JAPDRP010000006">
    <property type="protein sequence ID" value="KAJ9646396.1"/>
    <property type="molecule type" value="Genomic_DNA"/>
</dbReference>
<dbReference type="Proteomes" id="UP001172680">
    <property type="component" value="Unassembled WGS sequence"/>
</dbReference>
<keyword evidence="2" id="KW-1185">Reference proteome</keyword>
<accession>A0ACC2ZF41</accession>
<comment type="caution">
    <text evidence="1">The sequence shown here is derived from an EMBL/GenBank/DDBJ whole genome shotgun (WGS) entry which is preliminary data.</text>
</comment>
<gene>
    <name evidence="1" type="primary">lad1_1</name>
    <name evidence="1" type="ORF">H2199_002445</name>
</gene>
<reference evidence="1" key="1">
    <citation type="submission" date="2022-10" db="EMBL/GenBank/DDBJ databases">
        <title>Culturing micro-colonial fungi from biological soil crusts in the Mojave desert and describing Neophaeococcomyces mojavensis, and introducing the new genera and species Taxawa tesnikishii.</title>
        <authorList>
            <person name="Kurbessoian T."/>
            <person name="Stajich J.E."/>
        </authorList>
    </citation>
    <scope>NUCLEOTIDE SEQUENCE</scope>
    <source>
        <strain evidence="1">JES_115</strain>
    </source>
</reference>
<name>A0ACC2ZF41_9PEZI</name>
<evidence type="ECO:0000313" key="2">
    <source>
        <dbReference type="Proteomes" id="UP001172680"/>
    </source>
</evidence>
<organism evidence="1 2">
    <name type="scientific">Coniosporium tulheliwenetii</name>
    <dbReference type="NCBI Taxonomy" id="3383036"/>
    <lineage>
        <taxon>Eukaryota</taxon>
        <taxon>Fungi</taxon>
        <taxon>Dikarya</taxon>
        <taxon>Ascomycota</taxon>
        <taxon>Pezizomycotina</taxon>
        <taxon>Dothideomycetes</taxon>
        <taxon>Dothideomycetes incertae sedis</taxon>
        <taxon>Coniosporium</taxon>
    </lineage>
</organism>
<keyword evidence="1" id="KW-0560">Oxidoreductase</keyword>
<sequence length="454" mass="49284">MSSTITVTASKPNIGVFTNPEHDLWVADAEPSLDSVRDGTDLKPGEVTIAIKSTGICGSDIHFWHAGAIGPMVVTGSHILGHESSGQILSVHPSVSSLQPGDRVAIEAQHPLPRLRSLPHRPLQWLPFRRFPLHTARPRAATASGVELGEPVLVCGAGPIGLVTLLCCRAAGACPVVVTDIDEGRLGFARELVKGVKTFKVEAGQSAEAFAEGIVELMGGVEPSVAMECTGVESSVAGAIQAHPRGGSAVSVSVCEYVAEGDTAGEWGVIDLKKLVTHRFGLEEAVEAFKTAADPKTGAIKVQIQTHPFLPTLDGNCTFNVLVCADADSDSDSAVPIEWGDSDAKEIKNVDKVTLVSYKYEFWQLIYRLSPTNIDIGDRLEQSDDFNELRIDLLCKERVFMHRSLVDPDREYPERLVMLVEQLDFGFMVDDNYMMIMKPFEEGWNSLKQQVHSE</sequence>
<dbReference type="EC" id="1.1.1.14" evidence="1"/>
<evidence type="ECO:0000313" key="1">
    <source>
        <dbReference type="EMBL" id="KAJ9646396.1"/>
    </source>
</evidence>
<protein>
    <submittedName>
        <fullName evidence="1">L-arabinitol 4-dehydrogenase</fullName>
        <ecNumber evidence="1">1.1.1.14</ecNumber>
    </submittedName>
</protein>